<dbReference type="GeneID" id="71985590"/>
<evidence type="ECO:0000256" key="2">
    <source>
        <dbReference type="SAM" id="SignalP"/>
    </source>
</evidence>
<dbReference type="Proteomes" id="UP000756132">
    <property type="component" value="Chromosome 5"/>
</dbReference>
<keyword evidence="4" id="KW-1185">Reference proteome</keyword>
<dbReference type="Pfam" id="PF07470">
    <property type="entry name" value="Glyco_hydro_88"/>
    <property type="match status" value="1"/>
</dbReference>
<proteinExistence type="predicted"/>
<dbReference type="GO" id="GO:0016787">
    <property type="term" value="F:hydrolase activity"/>
    <property type="evidence" value="ECO:0007669"/>
    <property type="project" value="UniProtKB-KW"/>
</dbReference>
<evidence type="ECO:0000313" key="4">
    <source>
        <dbReference type="Proteomes" id="UP000756132"/>
    </source>
</evidence>
<protein>
    <recommendedName>
        <fullName evidence="5">Glycoside hydrolase family 105 protein</fullName>
    </recommendedName>
</protein>
<dbReference type="PANTHER" id="PTHR33886">
    <property type="entry name" value="UNSATURATED RHAMNOGALACTURONAN HYDROLASE (EUROFUNG)"/>
    <property type="match status" value="1"/>
</dbReference>
<name>A0A9Q8LI36_PASFU</name>
<reference evidence="3" key="1">
    <citation type="submission" date="2021-12" db="EMBL/GenBank/DDBJ databases">
        <authorList>
            <person name="Zaccaron A."/>
            <person name="Stergiopoulos I."/>
        </authorList>
    </citation>
    <scope>NUCLEOTIDE SEQUENCE</scope>
    <source>
        <strain evidence="3">Race5_Kim</strain>
    </source>
</reference>
<dbReference type="InterPro" id="IPR008928">
    <property type="entry name" value="6-hairpin_glycosidase_sf"/>
</dbReference>
<dbReference type="InterPro" id="IPR012341">
    <property type="entry name" value="6hp_glycosidase-like_sf"/>
</dbReference>
<dbReference type="InterPro" id="IPR052043">
    <property type="entry name" value="PolySaccharide_Degr_Enz"/>
</dbReference>
<evidence type="ECO:0000256" key="1">
    <source>
        <dbReference type="ARBA" id="ARBA00022801"/>
    </source>
</evidence>
<evidence type="ECO:0000313" key="3">
    <source>
        <dbReference type="EMBL" id="UJO17900.1"/>
    </source>
</evidence>
<dbReference type="PANTHER" id="PTHR33886:SF11">
    <property type="entry name" value="WALL GLYCOSYL HYDROLASE YTER, PUTATIVE (AFU_ORTHOLOGUE AFUA_2G14630)-RELATED"/>
    <property type="match status" value="1"/>
</dbReference>
<keyword evidence="1" id="KW-0378">Hydrolase</keyword>
<dbReference type="Gene3D" id="1.50.10.10">
    <property type="match status" value="1"/>
</dbReference>
<dbReference type="InterPro" id="IPR010905">
    <property type="entry name" value="Glyco_hydro_88"/>
</dbReference>
<reference evidence="3" key="2">
    <citation type="journal article" date="2022" name="Microb. Genom.">
        <title>A chromosome-scale genome assembly of the tomato pathogen Cladosporium fulvum reveals a compartmentalized genome architecture and the presence of a dispensable chromosome.</title>
        <authorList>
            <person name="Zaccaron A.Z."/>
            <person name="Chen L.H."/>
            <person name="Samaras A."/>
            <person name="Stergiopoulos I."/>
        </authorList>
    </citation>
    <scope>NUCLEOTIDE SEQUENCE</scope>
    <source>
        <strain evidence="3">Race5_Kim</strain>
    </source>
</reference>
<dbReference type="KEGG" id="ffu:CLAFUR5_05712"/>
<keyword evidence="2" id="KW-0732">Signal</keyword>
<organism evidence="3 4">
    <name type="scientific">Passalora fulva</name>
    <name type="common">Tomato leaf mold</name>
    <name type="synonym">Cladosporium fulvum</name>
    <dbReference type="NCBI Taxonomy" id="5499"/>
    <lineage>
        <taxon>Eukaryota</taxon>
        <taxon>Fungi</taxon>
        <taxon>Dikarya</taxon>
        <taxon>Ascomycota</taxon>
        <taxon>Pezizomycotina</taxon>
        <taxon>Dothideomycetes</taxon>
        <taxon>Dothideomycetidae</taxon>
        <taxon>Mycosphaerellales</taxon>
        <taxon>Mycosphaerellaceae</taxon>
        <taxon>Fulvia</taxon>
    </lineage>
</organism>
<evidence type="ECO:0008006" key="5">
    <source>
        <dbReference type="Google" id="ProtNLM"/>
    </source>
</evidence>
<feature type="chain" id="PRO_5040394116" description="Glycoside hydrolase family 105 protein" evidence="2">
    <location>
        <begin position="22"/>
        <end position="399"/>
    </location>
</feature>
<dbReference type="AlphaFoldDB" id="A0A9Q8LI36"/>
<dbReference type="OrthoDB" id="540611at2759"/>
<dbReference type="GO" id="GO:0005975">
    <property type="term" value="P:carbohydrate metabolic process"/>
    <property type="evidence" value="ECO:0007669"/>
    <property type="project" value="InterPro"/>
</dbReference>
<feature type="signal peptide" evidence="2">
    <location>
        <begin position="1"/>
        <end position="21"/>
    </location>
</feature>
<gene>
    <name evidence="3" type="ORF">CLAFUR5_05712</name>
</gene>
<dbReference type="SUPFAM" id="SSF48208">
    <property type="entry name" value="Six-hairpin glycosidases"/>
    <property type="match status" value="1"/>
</dbReference>
<accession>A0A9Q8LI36</accession>
<dbReference type="EMBL" id="CP090167">
    <property type="protein sequence ID" value="UJO17900.1"/>
    <property type="molecule type" value="Genomic_DNA"/>
</dbReference>
<sequence>MVATMRILFTVVELHTAFTLAHQLQCPENIRGLASQMLNSNIARGQGIGQSGASTSYIELGIFYNATEQAEWSTYLQKSLSGAVPLLPNATANAGLPLDRFSIGTALAIAGNDSYAPTIKSLQDSVALQPRNADNSLWYYNNRANLSAYHNLSYADGMYSYPSFAIVSSFENSTDCEDDSKVGAAAALEQVKLIYDVCKRSDGLVVHGYDASKAHSWADPESGASPLVWGRALGWFTIGVLRSLSLLSQESRAFGGLKEIFNEVVRAQIDASERSVNVTGSYGVWQVVDQPGEKGNFIEASASAMTVYALLKGARTDLIEDQAFREKAVNTGLGIYQTLISDFFIENGNGTLSYNGTSSVASLSGDVNFEYYTTRPTVLNSLIGTSAFTLAALEVEKVC</sequence>
<dbReference type="RefSeq" id="XP_047762266.1">
    <property type="nucleotide sequence ID" value="XM_047904860.1"/>
</dbReference>